<sequence>MSSTEKDDYDVAIQKALKASIGAILQMIGFEAANPIALSTLTEMLRSYLTEIGKQAKMICEAANRTEPIISDISLALIEMGNDITKIEDFSKRPMRLVNFDQATSTTKPPMKTLRVGQRPDMPGYVPSYLPSFPDPHTYMSRQPDPPSHGTYAELREKAASQKRDVERALTTLIAKTGETDLIFEDDPLAFPLIANAKQPLPYIDALLPKEYDTVTSEETGTDANSDNPYLRPIKMPQLKKKGKTFIPIK</sequence>
<dbReference type="GO" id="GO:0046982">
    <property type="term" value="F:protein heterodimerization activity"/>
    <property type="evidence" value="ECO:0007669"/>
    <property type="project" value="InterPro"/>
</dbReference>
<dbReference type="CDD" id="cd22918">
    <property type="entry name" value="HFD_TAF8"/>
    <property type="match status" value="1"/>
</dbReference>
<dbReference type="InterPro" id="IPR009072">
    <property type="entry name" value="Histone-fold"/>
</dbReference>
<dbReference type="EMBL" id="CAJFCJ010000014">
    <property type="protein sequence ID" value="CAD5121342.1"/>
    <property type="molecule type" value="Genomic_DNA"/>
</dbReference>
<dbReference type="CDD" id="cd08049">
    <property type="entry name" value="TAF8"/>
    <property type="match status" value="1"/>
</dbReference>
<keyword evidence="5" id="KW-0804">Transcription</keyword>
<protein>
    <recommendedName>
        <fullName evidence="3">Transcription initiation factor TFIID subunit 8</fullName>
    </recommendedName>
</protein>
<organism evidence="8 9">
    <name type="scientific">Dimorphilus gyrociliatus</name>
    <dbReference type="NCBI Taxonomy" id="2664684"/>
    <lineage>
        <taxon>Eukaryota</taxon>
        <taxon>Metazoa</taxon>
        <taxon>Spiralia</taxon>
        <taxon>Lophotrochozoa</taxon>
        <taxon>Annelida</taxon>
        <taxon>Polychaeta</taxon>
        <taxon>Polychaeta incertae sedis</taxon>
        <taxon>Dinophilidae</taxon>
        <taxon>Dimorphilus</taxon>
    </lineage>
</organism>
<comment type="subcellular location">
    <subcellularLocation>
        <location evidence="1">Nucleus</location>
    </subcellularLocation>
</comment>
<gene>
    <name evidence="8" type="ORF">DGYR_LOCUS9305</name>
</gene>
<dbReference type="OrthoDB" id="2193813at2759"/>
<dbReference type="InterPro" id="IPR037818">
    <property type="entry name" value="TAF8"/>
</dbReference>
<evidence type="ECO:0000256" key="4">
    <source>
        <dbReference type="ARBA" id="ARBA00023015"/>
    </source>
</evidence>
<dbReference type="PANTHER" id="PTHR46469:SF1">
    <property type="entry name" value="TRANSCRIPTION INITIATION FACTOR TFIID SUBUNIT 8"/>
    <property type="match status" value="1"/>
</dbReference>
<evidence type="ECO:0000313" key="8">
    <source>
        <dbReference type="EMBL" id="CAD5121342.1"/>
    </source>
</evidence>
<feature type="domain" description="Bromodomain associated" evidence="7">
    <location>
        <begin position="10"/>
        <end position="86"/>
    </location>
</feature>
<dbReference type="GO" id="GO:0005669">
    <property type="term" value="C:transcription factor TFIID complex"/>
    <property type="evidence" value="ECO:0007669"/>
    <property type="project" value="InterPro"/>
</dbReference>
<evidence type="ECO:0000256" key="1">
    <source>
        <dbReference type="ARBA" id="ARBA00004123"/>
    </source>
</evidence>
<dbReference type="Gene3D" id="1.10.20.10">
    <property type="entry name" value="Histone, subunit A"/>
    <property type="match status" value="1"/>
</dbReference>
<keyword evidence="9" id="KW-1185">Reference proteome</keyword>
<proteinExistence type="inferred from homology"/>
<reference evidence="8 9" key="1">
    <citation type="submission" date="2020-08" db="EMBL/GenBank/DDBJ databases">
        <authorList>
            <person name="Hejnol A."/>
        </authorList>
    </citation>
    <scope>NUCLEOTIDE SEQUENCE [LARGE SCALE GENOMIC DNA]</scope>
</reference>
<comment type="caution">
    <text evidence="8">The sequence shown here is derived from an EMBL/GenBank/DDBJ whole genome shotgun (WGS) entry which is preliminary data.</text>
</comment>
<dbReference type="InterPro" id="IPR019473">
    <property type="entry name" value="TFIID_su8_C"/>
</dbReference>
<dbReference type="Proteomes" id="UP000549394">
    <property type="component" value="Unassembled WGS sequence"/>
</dbReference>
<evidence type="ECO:0000256" key="2">
    <source>
        <dbReference type="ARBA" id="ARBA00008767"/>
    </source>
</evidence>
<evidence type="ECO:0000313" key="9">
    <source>
        <dbReference type="Proteomes" id="UP000549394"/>
    </source>
</evidence>
<keyword evidence="4" id="KW-0805">Transcription regulation</keyword>
<dbReference type="Pfam" id="PF07524">
    <property type="entry name" value="Bromo_TP"/>
    <property type="match status" value="1"/>
</dbReference>
<evidence type="ECO:0000259" key="7">
    <source>
        <dbReference type="SMART" id="SM00576"/>
    </source>
</evidence>
<comment type="similarity">
    <text evidence="2">Belongs to the TAF8 family.</text>
</comment>
<accession>A0A7I8W0H0</accession>
<evidence type="ECO:0000256" key="6">
    <source>
        <dbReference type="ARBA" id="ARBA00023242"/>
    </source>
</evidence>
<dbReference type="Pfam" id="PF10406">
    <property type="entry name" value="TAF8_C"/>
    <property type="match status" value="1"/>
</dbReference>
<dbReference type="PANTHER" id="PTHR46469">
    <property type="entry name" value="TRANSCRIPTION INITIATION FACTOR TFIID SUBUNIT 8"/>
    <property type="match status" value="1"/>
</dbReference>
<keyword evidence="6" id="KW-0539">Nucleus</keyword>
<dbReference type="AlphaFoldDB" id="A0A7I8W0H0"/>
<dbReference type="GO" id="GO:0006367">
    <property type="term" value="P:transcription initiation at RNA polymerase II promoter"/>
    <property type="evidence" value="ECO:0007669"/>
    <property type="project" value="TreeGrafter"/>
</dbReference>
<dbReference type="SMART" id="SM00576">
    <property type="entry name" value="BTP"/>
    <property type="match status" value="1"/>
</dbReference>
<name>A0A7I8W0H0_9ANNE</name>
<evidence type="ECO:0000256" key="3">
    <source>
        <dbReference type="ARBA" id="ARBA00017307"/>
    </source>
</evidence>
<dbReference type="InterPro" id="IPR006565">
    <property type="entry name" value="BTP"/>
</dbReference>
<evidence type="ECO:0000256" key="5">
    <source>
        <dbReference type="ARBA" id="ARBA00023163"/>
    </source>
</evidence>